<comment type="subcellular location">
    <subcellularLocation>
        <location evidence="2 11">Cell membrane</location>
        <topology evidence="2 11">Multi-pass membrane protein</topology>
    </subcellularLocation>
</comment>
<dbReference type="PANTHER" id="PTHR34308">
    <property type="entry name" value="COBALAMIN BIOSYNTHESIS PROTEIN CBIB"/>
    <property type="match status" value="1"/>
</dbReference>
<dbReference type="HAMAP" id="MF_00024">
    <property type="entry name" value="CobD_CbiB"/>
    <property type="match status" value="1"/>
</dbReference>
<dbReference type="EMBL" id="CP002551">
    <property type="protein sequence ID" value="ADZ08364.1"/>
    <property type="molecule type" value="Genomic_DNA"/>
</dbReference>
<dbReference type="HOGENOM" id="CLU_054212_0_2_2"/>
<dbReference type="OrthoDB" id="46105at2157"/>
<feature type="transmembrane region" description="Helical" evidence="11">
    <location>
        <begin position="48"/>
        <end position="69"/>
    </location>
</feature>
<evidence type="ECO:0000256" key="9">
    <source>
        <dbReference type="ARBA" id="ARBA00022989"/>
    </source>
</evidence>
<name>F0T7D5_METLA</name>
<gene>
    <name evidence="11" type="primary">cobD</name>
    <name evidence="12" type="ordered locus">Metbo_0111</name>
</gene>
<dbReference type="GO" id="GO:0048472">
    <property type="term" value="F:threonine-phosphate decarboxylase activity"/>
    <property type="evidence" value="ECO:0007669"/>
    <property type="project" value="InterPro"/>
</dbReference>
<reference evidence="12 13" key="2">
    <citation type="journal article" date="2014" name="Int. J. Syst. Evol. Microbiol.">
        <title>Methanobacterium paludis sp. nov. and a novel strain of Methanobacterium lacus isolated from northern peatlands.</title>
        <authorList>
            <person name="Cadillo-Quiroz H."/>
            <person name="Brauer S.L."/>
            <person name="Goodson N."/>
            <person name="Yavitt J.B."/>
            <person name="Zinder S.H."/>
        </authorList>
    </citation>
    <scope>NUCLEOTIDE SEQUENCE [LARGE SCALE GENOMIC DNA]</scope>
    <source>
        <strain evidence="12 13">AL-21</strain>
    </source>
</reference>
<dbReference type="GO" id="GO:0005886">
    <property type="term" value="C:plasma membrane"/>
    <property type="evidence" value="ECO:0007669"/>
    <property type="project" value="UniProtKB-SubCell"/>
</dbReference>
<comment type="similarity">
    <text evidence="4 11">Belongs to the CobD/CbiB family.</text>
</comment>
<dbReference type="KEGG" id="mel:Metbo_0111"/>
<dbReference type="RefSeq" id="WP_013643715.1">
    <property type="nucleotide sequence ID" value="NC_015216.1"/>
</dbReference>
<evidence type="ECO:0000256" key="8">
    <source>
        <dbReference type="ARBA" id="ARBA00022692"/>
    </source>
</evidence>
<keyword evidence="13" id="KW-1185">Reference proteome</keyword>
<accession>F0T7D5</accession>
<keyword evidence="6 11" id="KW-1003">Cell membrane</keyword>
<feature type="transmembrane region" description="Helical" evidence="11">
    <location>
        <begin position="76"/>
        <end position="97"/>
    </location>
</feature>
<keyword evidence="9 11" id="KW-1133">Transmembrane helix</keyword>
<evidence type="ECO:0000256" key="7">
    <source>
        <dbReference type="ARBA" id="ARBA00022573"/>
    </source>
</evidence>
<evidence type="ECO:0000256" key="10">
    <source>
        <dbReference type="ARBA" id="ARBA00023136"/>
    </source>
</evidence>
<organism evidence="12 13">
    <name type="scientific">Methanobacterium lacus (strain AL-21)</name>
    <dbReference type="NCBI Taxonomy" id="877455"/>
    <lineage>
        <taxon>Archaea</taxon>
        <taxon>Methanobacteriati</taxon>
        <taxon>Methanobacteriota</taxon>
        <taxon>Methanomada group</taxon>
        <taxon>Methanobacteria</taxon>
        <taxon>Methanobacteriales</taxon>
        <taxon>Methanobacteriaceae</taxon>
        <taxon>Methanobacterium</taxon>
    </lineage>
</organism>
<evidence type="ECO:0000256" key="4">
    <source>
        <dbReference type="ARBA" id="ARBA00006263"/>
    </source>
</evidence>
<evidence type="ECO:0000256" key="5">
    <source>
        <dbReference type="ARBA" id="ARBA00016185"/>
    </source>
</evidence>
<dbReference type="Proteomes" id="UP000007490">
    <property type="component" value="Chromosome"/>
</dbReference>
<evidence type="ECO:0000256" key="2">
    <source>
        <dbReference type="ARBA" id="ARBA00004651"/>
    </source>
</evidence>
<dbReference type="NCBIfam" id="NF002281">
    <property type="entry name" value="PRK01209.2-5"/>
    <property type="match status" value="1"/>
</dbReference>
<dbReference type="GO" id="GO:0009236">
    <property type="term" value="P:cobalamin biosynthetic process"/>
    <property type="evidence" value="ECO:0007669"/>
    <property type="project" value="UniProtKB-UniRule"/>
</dbReference>
<dbReference type="STRING" id="877455.Metbo_0111"/>
<dbReference type="AlphaFoldDB" id="F0T7D5"/>
<evidence type="ECO:0000313" key="13">
    <source>
        <dbReference type="Proteomes" id="UP000007490"/>
    </source>
</evidence>
<comment type="function">
    <text evidence="1 11">Converts cobyric acid to cobinamide by the addition of aminopropanol on the F carboxylic group.</text>
</comment>
<dbReference type="InterPro" id="IPR004485">
    <property type="entry name" value="Cobalamin_biosynth_CobD/CbiB"/>
</dbReference>
<feature type="transmembrane region" description="Helical" evidence="11">
    <location>
        <begin position="150"/>
        <end position="171"/>
    </location>
</feature>
<proteinExistence type="inferred from homology"/>
<sequence length="309" mass="34938">MNLIIIILAAVLIDILFGELPSRIHPVVLIGKLINYLIRSLNNHNTKFTGLIITILTLIIPLIIIYTLLDLSKFNYYIYLLVAAIVLSTTFAIRSLITSVKKIEEDLNEDIEKAKHSISYLVSRETSDLEESDIISAAIETLTENITDSITAPLIYTFIFGILGAVFYRVVNTLDAMMGYKTPKYINTGWYPAKLDDLLNYVPARITGFLMVMAAWILRMNWKNSYKIMVRDARKTPSPNSGYTMAATAGALEIQLEKKGVYQLGEQIHPLRIETISRTILLTKVVVLIFLIISVLCYTILTIIIMNWI</sequence>
<evidence type="ECO:0000256" key="1">
    <source>
        <dbReference type="ARBA" id="ARBA00003384"/>
    </source>
</evidence>
<evidence type="ECO:0000313" key="12">
    <source>
        <dbReference type="EMBL" id="ADZ08364.1"/>
    </source>
</evidence>
<dbReference type="UniPathway" id="UPA00148"/>
<keyword evidence="7 11" id="KW-0169">Cobalamin biosynthesis</keyword>
<dbReference type="eggNOG" id="arCOG04274">
    <property type="taxonomic scope" value="Archaea"/>
</dbReference>
<feature type="transmembrane region" description="Helical" evidence="11">
    <location>
        <begin position="198"/>
        <end position="218"/>
    </location>
</feature>
<comment type="pathway">
    <text evidence="3 11">Cofactor biosynthesis; adenosylcobalamin biosynthesis.</text>
</comment>
<feature type="transmembrane region" description="Helical" evidence="11">
    <location>
        <begin position="285"/>
        <end position="308"/>
    </location>
</feature>
<keyword evidence="10 11" id="KW-0472">Membrane</keyword>
<keyword evidence="8 11" id="KW-0812">Transmembrane</keyword>
<reference evidence="13" key="1">
    <citation type="submission" date="2011-02" db="EMBL/GenBank/DDBJ databases">
        <title>Complete sequence of Methanobacterium sp. AL-21.</title>
        <authorList>
            <consortium name="US DOE Joint Genome Institute"/>
            <person name="Lucas S."/>
            <person name="Copeland A."/>
            <person name="Lapidus A."/>
            <person name="Cheng J.-F."/>
            <person name="Goodwin L."/>
            <person name="Pitluck S."/>
            <person name="Chertkov O."/>
            <person name="Detter J.C."/>
            <person name="Han C."/>
            <person name="Tapia R."/>
            <person name="Land M."/>
            <person name="Hauser L."/>
            <person name="Kyrpides N."/>
            <person name="Ivanova N."/>
            <person name="Mikhailova N."/>
            <person name="Pagani I."/>
            <person name="Cadillo-Quiroz H."/>
            <person name="Imachi H."/>
            <person name="Zinder S."/>
            <person name="Liu W."/>
            <person name="Woyke T."/>
        </authorList>
    </citation>
    <scope>NUCLEOTIDE SEQUENCE [LARGE SCALE GENOMIC DNA]</scope>
    <source>
        <strain evidence="13">AL-21</strain>
    </source>
</reference>
<evidence type="ECO:0000256" key="3">
    <source>
        <dbReference type="ARBA" id="ARBA00004953"/>
    </source>
</evidence>
<evidence type="ECO:0000256" key="11">
    <source>
        <dbReference type="HAMAP-Rule" id="MF_00024"/>
    </source>
</evidence>
<dbReference type="PANTHER" id="PTHR34308:SF1">
    <property type="entry name" value="COBALAMIN BIOSYNTHESIS PROTEIN CBIB"/>
    <property type="match status" value="1"/>
</dbReference>
<evidence type="ECO:0000256" key="6">
    <source>
        <dbReference type="ARBA" id="ARBA00022475"/>
    </source>
</evidence>
<dbReference type="GeneID" id="10276536"/>
<dbReference type="GO" id="GO:0015420">
    <property type="term" value="F:ABC-type vitamin B12 transporter activity"/>
    <property type="evidence" value="ECO:0007669"/>
    <property type="project" value="UniProtKB-UniRule"/>
</dbReference>
<dbReference type="NCBIfam" id="TIGR00380">
    <property type="entry name" value="cobal_cbiB"/>
    <property type="match status" value="1"/>
</dbReference>
<protein>
    <recommendedName>
        <fullName evidence="5 11">Probable cobalamin biosynthesis protein CobD</fullName>
    </recommendedName>
</protein>
<dbReference type="Pfam" id="PF03186">
    <property type="entry name" value="CobD_Cbib"/>
    <property type="match status" value="1"/>
</dbReference>